<dbReference type="Proteomes" id="UP000000233">
    <property type="component" value="Chromosome"/>
</dbReference>
<reference evidence="1 2" key="1">
    <citation type="journal article" date="2008" name="Proc. Natl. Acad. Sci. U.S.A.">
        <title>Nitrogen fixation island and rhizosphere competence traits in the genome of root-associated Pseudomonas stutzeri A1501.</title>
        <authorList>
            <person name="Yan Y."/>
            <person name="Yang J."/>
            <person name="Dou Y."/>
            <person name="Chen M."/>
            <person name="Ping S."/>
            <person name="Peng J."/>
            <person name="Lu W."/>
            <person name="Zhang W."/>
            <person name="Yao Z."/>
            <person name="Li H."/>
            <person name="Liu W."/>
            <person name="He S."/>
            <person name="Geng L."/>
            <person name="Zhang X."/>
            <person name="Yang F."/>
            <person name="Yu H."/>
            <person name="Zhan Y."/>
            <person name="Li D."/>
            <person name="Lin Z."/>
            <person name="Wang Y."/>
            <person name="Elmerich C."/>
            <person name="Lin M."/>
            <person name="Jin Q."/>
        </authorList>
    </citation>
    <scope>NUCLEOTIDE SEQUENCE [LARGE SCALE GENOMIC DNA]</scope>
    <source>
        <strain evidence="1 2">A1501</strain>
    </source>
</reference>
<protein>
    <recommendedName>
        <fullName evidence="3">DUF72 domain-containing protein</fullName>
    </recommendedName>
</protein>
<name>A4VJZ2_STUS1</name>
<dbReference type="PANTHER" id="PTHR30348">
    <property type="entry name" value="UNCHARACTERIZED PROTEIN YECE"/>
    <property type="match status" value="1"/>
</dbReference>
<dbReference type="PANTHER" id="PTHR30348:SF14">
    <property type="entry name" value="BLR8050 PROTEIN"/>
    <property type="match status" value="1"/>
</dbReference>
<dbReference type="InterPro" id="IPR036520">
    <property type="entry name" value="UPF0759_sf"/>
</dbReference>
<dbReference type="InterPro" id="IPR002763">
    <property type="entry name" value="DUF72"/>
</dbReference>
<accession>A4VJZ2</accession>
<dbReference type="SUPFAM" id="SSF117396">
    <property type="entry name" value="TM1631-like"/>
    <property type="match status" value="1"/>
</dbReference>
<dbReference type="Pfam" id="PF01904">
    <property type="entry name" value="DUF72"/>
    <property type="match status" value="1"/>
</dbReference>
<dbReference type="eggNOG" id="COG1801">
    <property type="taxonomic scope" value="Bacteria"/>
</dbReference>
<dbReference type="HOGENOM" id="CLU_046519_3_1_6"/>
<dbReference type="EMBL" id="CP000304">
    <property type="protein sequence ID" value="ABP79293.1"/>
    <property type="molecule type" value="Genomic_DNA"/>
</dbReference>
<organism evidence="1 2">
    <name type="scientific">Stutzerimonas stutzeri (strain A1501)</name>
    <name type="common">Pseudomonas stutzeri</name>
    <dbReference type="NCBI Taxonomy" id="379731"/>
    <lineage>
        <taxon>Bacteria</taxon>
        <taxon>Pseudomonadati</taxon>
        <taxon>Pseudomonadota</taxon>
        <taxon>Gammaproteobacteria</taxon>
        <taxon>Pseudomonadales</taxon>
        <taxon>Pseudomonadaceae</taxon>
        <taxon>Stutzerimonas</taxon>
    </lineage>
</organism>
<dbReference type="Gene3D" id="3.20.20.410">
    <property type="entry name" value="Protein of unknown function UPF0759"/>
    <property type="match status" value="1"/>
</dbReference>
<dbReference type="KEGG" id="psa:PST_1608"/>
<evidence type="ECO:0000313" key="2">
    <source>
        <dbReference type="Proteomes" id="UP000000233"/>
    </source>
</evidence>
<evidence type="ECO:0000313" key="1">
    <source>
        <dbReference type="EMBL" id="ABP79293.1"/>
    </source>
</evidence>
<keyword evidence="2" id="KW-1185">Reference proteome</keyword>
<sequence>MSRELRKARKSKAPARCRVDIGEEEVAMTKSSHIRLGCAGWSLPRDAWRVFPAQGTHLERYAQVLHATEINSSFYRPHRPATYRKWAASVPEGFSFCVKLPRQISHEKRLRDCTQELERFLSEVSELGAGLGCLLLQLPPSLPYEHTLAEAFFAELRERYGGDLALEPRHASWLEADAQLRHWRIARAAADPSRLPGGGEPGGWPGLRYYRLHGAPRIYHSAYATEWLERLADELRRCAQPGVPCWCIFDNTASGAATENALALQAMLRC</sequence>
<evidence type="ECO:0008006" key="3">
    <source>
        <dbReference type="Google" id="ProtNLM"/>
    </source>
</evidence>
<dbReference type="AlphaFoldDB" id="A4VJZ2"/>
<proteinExistence type="predicted"/>
<gene>
    <name evidence="1" type="ordered locus">PST_1608</name>
</gene>